<feature type="compositionally biased region" description="Basic and acidic residues" evidence="1">
    <location>
        <begin position="99"/>
        <end position="108"/>
    </location>
</feature>
<feature type="compositionally biased region" description="Acidic residues" evidence="1">
    <location>
        <begin position="320"/>
        <end position="343"/>
    </location>
</feature>
<dbReference type="InterPro" id="IPR046906">
    <property type="entry name" value="Mab-21_HhH/H2TH-like"/>
</dbReference>
<dbReference type="Gene3D" id="1.10.1410.40">
    <property type="match status" value="1"/>
</dbReference>
<dbReference type="VEuPathDB" id="VectorBase:AFUN2_001654"/>
<accession>A0A182RM72</accession>
<evidence type="ECO:0000313" key="3">
    <source>
        <dbReference type="EnsemblMetazoa" id="AFUN007344-PA"/>
    </source>
</evidence>
<dbReference type="SMART" id="SM01265">
    <property type="entry name" value="Mab-21"/>
    <property type="match status" value="1"/>
</dbReference>
<dbReference type="VEuPathDB" id="VectorBase:AFUN007344"/>
<feature type="region of interest" description="Disordered" evidence="1">
    <location>
        <begin position="476"/>
        <end position="501"/>
    </location>
</feature>
<dbReference type="PANTHER" id="PTHR10656:SF69">
    <property type="entry name" value="MAB-21-LIKE HHH_H2TH-LIKE DOMAIN-CONTAINING PROTEIN"/>
    <property type="match status" value="1"/>
</dbReference>
<sequence>MGRSQSKEQPGGSNPFEAEIARKQRREQTVRELTQERREQERRAQKARQRAEKEAKKQQKKKKKSARKSGGAGGKKQRKSKLDELRDTEPPPIVRKSKAKLEESDYDSEAKRRMQHQLAFNSDIFVLNQLVLGVQFYGNFEREMWEAVERNRNEENRRNGKTSRHCKTVILPDRLLEAVDMRVKFYAKHGPYKNRLLPLHTQTCYVVHDNIEITNPGDSSVYSILTDAPIYKLEIEDSLDDKLKQAGDGVVRKRRTNCHHGYIKLKSVEFIKPNNPPTLDRMATAQRLIAYGTEPGPSGLRQKLGTTNGMAKVNSLSESDTLEEEEEDDDDDEDDDNDEEDEENVRGENRFTKLKYRDSIMVKYPKVGNGVYGKKQPELLLANAGVPSTSTSSTSPPSSEYDYAYITAINTHQPLSVMRSAGGDEAPVSTTVLPDYCITTISCPIEVNEGYYSDDESEGTDKLSALYLVKANGTGGVNGQSSSRGKMNHLHHHPHHSNPEYTTERRQYLNSKGFLAYFVNLFQDTLASELDIPAEDLRNATWKGAVVYSGQWEIIPAILCPWPREAIEWVHRKRDVKINPLTRQKFQWPTQPMIQKVKSFGCHVIPIGYAPKQGQNRYRQLEWKIVFPEAERYLESCLTGTQIKIYMITVLLLKTFVEPNLTPGMSMFGMEHLRAHLFWQCETNYAAWPEDYLGEALLRFLNALLDRIKTHTLPDYFLPSRNLFENVPERVLVELHKRIFRITENPVMHMLIALRNLKLPSARLTFYPKIRIKRLYSYLVIDNPLKIVNPMLRDEDENLAAEDSDENDANEREIAVGSMAYYNQQEVESRRKRTRIVRFLVAEQLKKERAVQPERRQSVESIDLTFLPLKHMENLRRQLIYGLFVEHFLEMARVSCGFRTLNQALIYLRQAERLCNLLADDEGLEEARQYLNQIYGLRLELAKANAKGADRPALPKRTSTSENRPIVSRKPSVTRRNSKRTTYTNVRQTSAGAKRNQQQPRFFSPDNEDDDDDDDDEEWEDIERKEIELSGGAGRNQRRTSRPPSSQPAGGLRRIPSQQQHHHQQQQQISVQIHAPKSPAGPPRSKGPRPSSDDIDDISLLLGNVTVSPRPGYR</sequence>
<feature type="domain" description="Mab-21-like HhH/H2TH-like" evidence="2">
    <location>
        <begin position="652"/>
        <end position="739"/>
    </location>
</feature>
<reference evidence="3" key="1">
    <citation type="submission" date="2020-05" db="UniProtKB">
        <authorList>
            <consortium name="EnsemblMetazoa"/>
        </authorList>
    </citation>
    <scope>IDENTIFICATION</scope>
    <source>
        <strain evidence="3">FUMOZ</strain>
    </source>
</reference>
<dbReference type="PANTHER" id="PTHR10656">
    <property type="entry name" value="CELL FATE DETERMINING PROTEIN MAB21-RELATED"/>
    <property type="match status" value="1"/>
</dbReference>
<dbReference type="EnsemblMetazoa" id="AFUN007344-RA">
    <property type="protein sequence ID" value="AFUN007344-PA"/>
    <property type="gene ID" value="AFUN007344"/>
</dbReference>
<feature type="compositionally biased region" description="Basic and acidic residues" evidence="1">
    <location>
        <begin position="19"/>
        <end position="57"/>
    </location>
</feature>
<feature type="compositionally biased region" description="Basic residues" evidence="1">
    <location>
        <begin position="486"/>
        <end position="496"/>
    </location>
</feature>
<protein>
    <submittedName>
        <fullName evidence="3">Mab-21 domain-containing protein</fullName>
    </submittedName>
</protein>
<feature type="region of interest" description="Disordered" evidence="1">
    <location>
        <begin position="946"/>
        <end position="1114"/>
    </location>
</feature>
<feature type="compositionally biased region" description="Polar residues" evidence="1">
    <location>
        <begin position="304"/>
        <end position="319"/>
    </location>
</feature>
<dbReference type="Pfam" id="PF20266">
    <property type="entry name" value="Mab-21_C"/>
    <property type="match status" value="1"/>
</dbReference>
<feature type="compositionally biased region" description="Basic residues" evidence="1">
    <location>
        <begin position="58"/>
        <end position="67"/>
    </location>
</feature>
<feature type="region of interest" description="Disordered" evidence="1">
    <location>
        <begin position="1"/>
        <end position="108"/>
    </location>
</feature>
<proteinExistence type="predicted"/>
<organism evidence="3">
    <name type="scientific">Anopheles funestus</name>
    <name type="common">African malaria mosquito</name>
    <dbReference type="NCBI Taxonomy" id="62324"/>
    <lineage>
        <taxon>Eukaryota</taxon>
        <taxon>Metazoa</taxon>
        <taxon>Ecdysozoa</taxon>
        <taxon>Arthropoda</taxon>
        <taxon>Hexapoda</taxon>
        <taxon>Insecta</taxon>
        <taxon>Pterygota</taxon>
        <taxon>Neoptera</taxon>
        <taxon>Endopterygota</taxon>
        <taxon>Diptera</taxon>
        <taxon>Nematocera</taxon>
        <taxon>Culicoidea</taxon>
        <taxon>Culicidae</taxon>
        <taxon>Anophelinae</taxon>
        <taxon>Anopheles</taxon>
    </lineage>
</organism>
<feature type="compositionally biased region" description="Polar residues" evidence="1">
    <location>
        <begin position="980"/>
        <end position="1001"/>
    </location>
</feature>
<feature type="region of interest" description="Disordered" evidence="1">
    <location>
        <begin position="293"/>
        <end position="350"/>
    </location>
</feature>
<evidence type="ECO:0000259" key="2">
    <source>
        <dbReference type="Pfam" id="PF20266"/>
    </source>
</evidence>
<name>A0A182RM72_ANOFN</name>
<feature type="compositionally biased region" description="Basic and acidic residues" evidence="1">
    <location>
        <begin position="80"/>
        <end position="89"/>
    </location>
</feature>
<dbReference type="AlphaFoldDB" id="A0A182RM72"/>
<feature type="compositionally biased region" description="Acidic residues" evidence="1">
    <location>
        <begin position="1006"/>
        <end position="1021"/>
    </location>
</feature>
<dbReference type="InterPro" id="IPR024810">
    <property type="entry name" value="MAB21L/cGLR"/>
</dbReference>
<dbReference type="STRING" id="62324.A0A182RM72"/>
<evidence type="ECO:0000256" key="1">
    <source>
        <dbReference type="SAM" id="MobiDB-lite"/>
    </source>
</evidence>